<gene>
    <name evidence="15" type="primary">dusB</name>
    <name evidence="15" type="ORF">MRX98_04845</name>
</gene>
<feature type="active site" description="Proton donor" evidence="12">
    <location>
        <position position="100"/>
    </location>
</feature>
<dbReference type="AlphaFoldDB" id="A0AA41UK11"/>
<evidence type="ECO:0000256" key="8">
    <source>
        <dbReference type="ARBA" id="ARBA00023002"/>
    </source>
</evidence>
<dbReference type="PANTHER" id="PTHR45846:SF1">
    <property type="entry name" value="TRNA-DIHYDROURIDINE(47) SYNTHASE [NAD(P)(+)]-LIKE"/>
    <property type="match status" value="1"/>
</dbReference>
<dbReference type="PANTHER" id="PTHR45846">
    <property type="entry name" value="TRNA-DIHYDROURIDINE(47) SYNTHASE [NAD(P)(+)]-LIKE"/>
    <property type="match status" value="1"/>
</dbReference>
<dbReference type="InterPro" id="IPR013785">
    <property type="entry name" value="Aldolase_TIM"/>
</dbReference>
<organism evidence="15 16">
    <name type="scientific">Desulfatitalea alkaliphila</name>
    <dbReference type="NCBI Taxonomy" id="2929485"/>
    <lineage>
        <taxon>Bacteria</taxon>
        <taxon>Pseudomonadati</taxon>
        <taxon>Thermodesulfobacteriota</taxon>
        <taxon>Desulfobacteria</taxon>
        <taxon>Desulfobacterales</taxon>
        <taxon>Desulfosarcinaceae</taxon>
        <taxon>Desulfatitalea</taxon>
    </lineage>
</organism>
<keyword evidence="5 11" id="KW-0819">tRNA processing</keyword>
<evidence type="ECO:0000256" key="10">
    <source>
        <dbReference type="ARBA" id="ARBA00048802"/>
    </source>
</evidence>
<dbReference type="PIRSF" id="PIRSF006621">
    <property type="entry name" value="Dus"/>
    <property type="match status" value="1"/>
</dbReference>
<dbReference type="InterPro" id="IPR024036">
    <property type="entry name" value="tRNA-dHydroUridine_Synthase_C"/>
</dbReference>
<dbReference type="Pfam" id="PF01207">
    <property type="entry name" value="Dus"/>
    <property type="match status" value="1"/>
</dbReference>
<proteinExistence type="inferred from homology"/>
<keyword evidence="7" id="KW-0694">RNA-binding</keyword>
<feature type="domain" description="DUS-like FMN-binding" evidence="14">
    <location>
        <begin position="14"/>
        <end position="313"/>
    </location>
</feature>
<dbReference type="RefSeq" id="WP_246903504.1">
    <property type="nucleotide sequence ID" value="NZ_JALJRB010000003.1"/>
</dbReference>
<comment type="cofactor">
    <cofactor evidence="11 13">
        <name>FMN</name>
        <dbReference type="ChEBI" id="CHEBI:58210"/>
    </cofactor>
</comment>
<keyword evidence="8 11" id="KW-0560">Oxidoreductase</keyword>
<evidence type="ECO:0000256" key="13">
    <source>
        <dbReference type="PIRSR" id="PIRSR006621-2"/>
    </source>
</evidence>
<evidence type="ECO:0000256" key="4">
    <source>
        <dbReference type="ARBA" id="ARBA00022643"/>
    </source>
</evidence>
<keyword evidence="4 11" id="KW-0288">FMN</keyword>
<dbReference type="InterPro" id="IPR004652">
    <property type="entry name" value="DusB-like"/>
</dbReference>
<feature type="binding site" evidence="13">
    <location>
        <position position="70"/>
    </location>
    <ligand>
        <name>FMN</name>
        <dbReference type="ChEBI" id="CHEBI:58210"/>
    </ligand>
</feature>
<evidence type="ECO:0000256" key="6">
    <source>
        <dbReference type="ARBA" id="ARBA00022857"/>
    </source>
</evidence>
<dbReference type="EMBL" id="JALJRB010000003">
    <property type="protein sequence ID" value="MCJ8499891.1"/>
    <property type="molecule type" value="Genomic_DNA"/>
</dbReference>
<dbReference type="GO" id="GO:0000049">
    <property type="term" value="F:tRNA binding"/>
    <property type="evidence" value="ECO:0007669"/>
    <property type="project" value="UniProtKB-KW"/>
</dbReference>
<comment type="similarity">
    <text evidence="11">Belongs to the dus family.</text>
</comment>
<reference evidence="15" key="1">
    <citation type="submission" date="2022-04" db="EMBL/GenBank/DDBJ databases">
        <title>Desulfatitalea alkaliphila sp. nov., a novel anaerobic sulfate-reducing bacterium isolated from terrestrial mud volcano, Taman Peninsula, Russia.</title>
        <authorList>
            <person name="Khomyakova M.A."/>
            <person name="Merkel A.Y."/>
            <person name="Slobodkin A.I."/>
        </authorList>
    </citation>
    <scope>NUCLEOTIDE SEQUENCE</scope>
    <source>
        <strain evidence="15">M08but</strain>
    </source>
</reference>
<dbReference type="Gene3D" id="3.20.20.70">
    <property type="entry name" value="Aldolase class I"/>
    <property type="match status" value="1"/>
</dbReference>
<evidence type="ECO:0000256" key="9">
    <source>
        <dbReference type="ARBA" id="ARBA00048205"/>
    </source>
</evidence>
<comment type="catalytic activity">
    <reaction evidence="10">
        <text>a 5,6-dihydrouridine in tRNA + NAD(+) = a uridine in tRNA + NADH + H(+)</text>
        <dbReference type="Rhea" id="RHEA:54452"/>
        <dbReference type="Rhea" id="RHEA-COMP:13339"/>
        <dbReference type="Rhea" id="RHEA-COMP:13887"/>
        <dbReference type="ChEBI" id="CHEBI:15378"/>
        <dbReference type="ChEBI" id="CHEBI:57540"/>
        <dbReference type="ChEBI" id="CHEBI:57945"/>
        <dbReference type="ChEBI" id="CHEBI:65315"/>
        <dbReference type="ChEBI" id="CHEBI:74443"/>
    </reaction>
</comment>
<evidence type="ECO:0000256" key="1">
    <source>
        <dbReference type="ARBA" id="ARBA00002790"/>
    </source>
</evidence>
<dbReference type="NCBIfam" id="TIGR00737">
    <property type="entry name" value="nifR3_yhdG"/>
    <property type="match status" value="1"/>
</dbReference>
<keyword evidence="16" id="KW-1185">Reference proteome</keyword>
<comment type="function">
    <text evidence="1 11">Catalyzes the synthesis of 5,6-dihydrouridine (D), a modified base found in the D-loop of most tRNAs, via the reduction of the C5-C6 double bond in target uridines.</text>
</comment>
<keyword evidence="3 11" id="KW-0285">Flavoprotein</keyword>
<dbReference type="SUPFAM" id="SSF51395">
    <property type="entry name" value="FMN-linked oxidoreductases"/>
    <property type="match status" value="1"/>
</dbReference>
<dbReference type="GO" id="GO:0017150">
    <property type="term" value="F:tRNA dihydrouridine synthase activity"/>
    <property type="evidence" value="ECO:0007669"/>
    <property type="project" value="InterPro"/>
</dbReference>
<dbReference type="GO" id="GO:0050660">
    <property type="term" value="F:flavin adenine dinucleotide binding"/>
    <property type="evidence" value="ECO:0007669"/>
    <property type="project" value="InterPro"/>
</dbReference>
<feature type="binding site" evidence="13">
    <location>
        <position position="169"/>
    </location>
    <ligand>
        <name>FMN</name>
        <dbReference type="ChEBI" id="CHEBI:58210"/>
    </ligand>
</feature>
<keyword evidence="6" id="KW-0521">NADP</keyword>
<evidence type="ECO:0000256" key="5">
    <source>
        <dbReference type="ARBA" id="ARBA00022694"/>
    </source>
</evidence>
<dbReference type="InterPro" id="IPR035587">
    <property type="entry name" value="DUS-like_FMN-bd"/>
</dbReference>
<sequence length="324" mass="34666">MRIGPIQLANPTIFAPLAGISDLPMRLLAKAAGCALVYSEMVSANGLVHGGAKTWQLLTTVPAEQPMSVQLFGGDPAMVAEAARRVAAAGAEIVDINCGCAVKKILKSGSGVALMRDLPRATAMLKAVRKAINVPLTIKMRTGWDPSGTDALALARIAQDCGVDALALHPRTARQGFGGRADWTLIERVKAAVDIPVIGNGDVQTADDAVRMLSRTGCDAVMVGRAAIGHPFIFNQIIERLAGREIGPVPVAARFDAIRRYVDAAMTYSGEPRACLVLRSRLAWFVKGMPRASWFRQAIRHIASRDEVQRHIDDYEALVAAQQA</sequence>
<evidence type="ECO:0000256" key="12">
    <source>
        <dbReference type="PIRSR" id="PIRSR006621-1"/>
    </source>
</evidence>
<dbReference type="Proteomes" id="UP001165427">
    <property type="component" value="Unassembled WGS sequence"/>
</dbReference>
<dbReference type="EC" id="1.3.1.-" evidence="11"/>
<protein>
    <recommendedName>
        <fullName evidence="11">tRNA-dihydrouridine synthase</fullName>
        <ecNumber evidence="11">1.3.1.-</ecNumber>
    </recommendedName>
</protein>
<evidence type="ECO:0000313" key="15">
    <source>
        <dbReference type="EMBL" id="MCJ8499891.1"/>
    </source>
</evidence>
<keyword evidence="13" id="KW-0547">Nucleotide-binding</keyword>
<feature type="binding site" evidence="13">
    <location>
        <begin position="224"/>
        <end position="225"/>
    </location>
    <ligand>
        <name>FMN</name>
        <dbReference type="ChEBI" id="CHEBI:58210"/>
    </ligand>
</feature>
<comment type="caution">
    <text evidence="15">The sequence shown here is derived from an EMBL/GenBank/DDBJ whole genome shotgun (WGS) entry which is preliminary data.</text>
</comment>
<evidence type="ECO:0000313" key="16">
    <source>
        <dbReference type="Proteomes" id="UP001165427"/>
    </source>
</evidence>
<feature type="binding site" evidence="13">
    <location>
        <position position="139"/>
    </location>
    <ligand>
        <name>FMN</name>
        <dbReference type="ChEBI" id="CHEBI:58210"/>
    </ligand>
</feature>
<evidence type="ECO:0000256" key="2">
    <source>
        <dbReference type="ARBA" id="ARBA00022555"/>
    </source>
</evidence>
<evidence type="ECO:0000256" key="3">
    <source>
        <dbReference type="ARBA" id="ARBA00022630"/>
    </source>
</evidence>
<dbReference type="Gene3D" id="1.10.1200.80">
    <property type="entry name" value="Putative flavin oxidoreducatase, domain 2"/>
    <property type="match status" value="1"/>
</dbReference>
<comment type="catalytic activity">
    <reaction evidence="9">
        <text>a 5,6-dihydrouridine in tRNA + NADP(+) = a uridine in tRNA + NADPH + H(+)</text>
        <dbReference type="Rhea" id="RHEA:23624"/>
        <dbReference type="Rhea" id="RHEA-COMP:13339"/>
        <dbReference type="Rhea" id="RHEA-COMP:13887"/>
        <dbReference type="ChEBI" id="CHEBI:15378"/>
        <dbReference type="ChEBI" id="CHEBI:57783"/>
        <dbReference type="ChEBI" id="CHEBI:58349"/>
        <dbReference type="ChEBI" id="CHEBI:65315"/>
        <dbReference type="ChEBI" id="CHEBI:74443"/>
    </reaction>
</comment>
<dbReference type="InterPro" id="IPR001269">
    <property type="entry name" value="DUS_fam"/>
</dbReference>
<keyword evidence="2" id="KW-0820">tRNA-binding</keyword>
<accession>A0AA41UK11</accession>
<evidence type="ECO:0000256" key="11">
    <source>
        <dbReference type="PIRNR" id="PIRNR006621"/>
    </source>
</evidence>
<name>A0AA41UK11_9BACT</name>
<evidence type="ECO:0000259" key="14">
    <source>
        <dbReference type="Pfam" id="PF01207"/>
    </source>
</evidence>
<evidence type="ECO:0000256" key="7">
    <source>
        <dbReference type="ARBA" id="ARBA00022884"/>
    </source>
</evidence>
<dbReference type="CDD" id="cd02801">
    <property type="entry name" value="DUS_like_FMN"/>
    <property type="match status" value="1"/>
</dbReference>